<evidence type="ECO:0000259" key="8">
    <source>
        <dbReference type="Pfam" id="PF13742"/>
    </source>
</evidence>
<keyword evidence="2 5" id="KW-0540">Nuclease</keyword>
<feature type="domain" description="Exonuclease VII large subunit C-terminal" evidence="7">
    <location>
        <begin position="132"/>
        <end position="351"/>
    </location>
</feature>
<dbReference type="InterPro" id="IPR020579">
    <property type="entry name" value="Exonuc_VII_lsu_C"/>
</dbReference>
<dbReference type="CDD" id="cd04489">
    <property type="entry name" value="ExoVII_LU_OBF"/>
    <property type="match status" value="1"/>
</dbReference>
<dbReference type="NCBIfam" id="TIGR00237">
    <property type="entry name" value="xseA"/>
    <property type="match status" value="1"/>
</dbReference>
<evidence type="ECO:0000313" key="10">
    <source>
        <dbReference type="Proteomes" id="UP000316181"/>
    </source>
</evidence>
<evidence type="ECO:0000256" key="3">
    <source>
        <dbReference type="ARBA" id="ARBA00022801"/>
    </source>
</evidence>
<evidence type="ECO:0000313" key="9">
    <source>
        <dbReference type="EMBL" id="TQK76163.1"/>
    </source>
</evidence>
<accession>A0A542SNG9</accession>
<dbReference type="OrthoDB" id="9802795at2"/>
<comment type="function">
    <text evidence="5">Bidirectionally degrades single-stranded DNA into large acid-insoluble oligonucleotides, which are then degraded further into small acid-soluble oligonucleotides.</text>
</comment>
<name>A0A542SNG9_9MICO</name>
<dbReference type="EC" id="3.1.11.6" evidence="5"/>
<dbReference type="InterPro" id="IPR003753">
    <property type="entry name" value="Exonuc_VII_L"/>
</dbReference>
<dbReference type="InterPro" id="IPR025824">
    <property type="entry name" value="OB-fold_nuc-bd_dom"/>
</dbReference>
<comment type="subunit">
    <text evidence="5">Heterooligomer composed of large and small subunits.</text>
</comment>
<comment type="catalytic activity">
    <reaction evidence="5 6">
        <text>Exonucleolytic cleavage in either 5'- to 3'- or 3'- to 5'-direction to yield nucleoside 5'-phosphates.</text>
        <dbReference type="EC" id="3.1.11.6"/>
    </reaction>
</comment>
<dbReference type="GO" id="GO:0008855">
    <property type="term" value="F:exodeoxyribonuclease VII activity"/>
    <property type="evidence" value="ECO:0007669"/>
    <property type="project" value="UniProtKB-UniRule"/>
</dbReference>
<evidence type="ECO:0000256" key="4">
    <source>
        <dbReference type="ARBA" id="ARBA00022839"/>
    </source>
</evidence>
<dbReference type="Pfam" id="PF02601">
    <property type="entry name" value="Exonuc_VII_L"/>
    <property type="match status" value="1"/>
</dbReference>
<dbReference type="AlphaFoldDB" id="A0A542SNG9"/>
<comment type="similarity">
    <text evidence="5 6">Belongs to the XseA family.</text>
</comment>
<keyword evidence="10" id="KW-1185">Reference proteome</keyword>
<organism evidence="9 10">
    <name type="scientific">Rarobacter incanus</name>
    <dbReference type="NCBI Taxonomy" id="153494"/>
    <lineage>
        <taxon>Bacteria</taxon>
        <taxon>Bacillati</taxon>
        <taxon>Actinomycetota</taxon>
        <taxon>Actinomycetes</taxon>
        <taxon>Micrococcales</taxon>
        <taxon>Rarobacteraceae</taxon>
        <taxon>Rarobacter</taxon>
    </lineage>
</organism>
<comment type="subcellular location">
    <subcellularLocation>
        <location evidence="5 6">Cytoplasm</location>
    </subcellularLocation>
</comment>
<dbReference type="GO" id="GO:0005737">
    <property type="term" value="C:cytoplasm"/>
    <property type="evidence" value="ECO:0007669"/>
    <property type="project" value="UniProtKB-SubCell"/>
</dbReference>
<protein>
    <recommendedName>
        <fullName evidence="5">Exodeoxyribonuclease 7 large subunit</fullName>
        <ecNumber evidence="5">3.1.11.6</ecNumber>
    </recommendedName>
    <alternativeName>
        <fullName evidence="5">Exodeoxyribonuclease VII large subunit</fullName>
        <shortName evidence="5">Exonuclease VII large subunit</shortName>
    </alternativeName>
</protein>
<keyword evidence="1 5" id="KW-0963">Cytoplasm</keyword>
<dbReference type="Pfam" id="PF13742">
    <property type="entry name" value="tRNA_anti_2"/>
    <property type="match status" value="1"/>
</dbReference>
<sequence length="409" mass="44443">MLPARAADTTEQDPWPVRLLSAKIEEYITRMSVVWIEGQIVQLNRRPGAGMAFLTLRDADVNESLPVSIYARVLDAGPKLNEGDRVVVRAKATFWRQRGSFQLQADRIRPVGVGDLLARIEQLKRALAGEGLFAPDKKKPLPFLPRVVGLICGRESKAEHDVTVNASARWPGVQFEIREVAVQGTQAVAQVTRALAELDAMDGVDVIVLARGGGSVEDLLPFSNETLVRAVADAITPVVSAIGHETDNPLVDFAADLRASTPTDAAKRIVPDYEDEVRGLANARSRIDHAIDTSLAREASTIAALRATLSSPFAIVEREEQRVKELTERQRSLLEATILRADRDISTLSAQVTALSPAQTLNRGYAIIRDENGVIVRTGATISPGTRITARLRDGTLDATVRGFRPTSG</sequence>
<dbReference type="Proteomes" id="UP000316181">
    <property type="component" value="Unassembled WGS sequence"/>
</dbReference>
<dbReference type="RefSeq" id="WP_142111481.1">
    <property type="nucleotide sequence ID" value="NZ_BAAATB010000002.1"/>
</dbReference>
<evidence type="ECO:0000256" key="6">
    <source>
        <dbReference type="RuleBase" id="RU004355"/>
    </source>
</evidence>
<dbReference type="PANTHER" id="PTHR30008:SF0">
    <property type="entry name" value="EXODEOXYRIBONUCLEASE 7 LARGE SUBUNIT"/>
    <property type="match status" value="1"/>
</dbReference>
<reference evidence="9 10" key="1">
    <citation type="submission" date="2019-06" db="EMBL/GenBank/DDBJ databases">
        <title>Sequencing the genomes of 1000 actinobacteria strains.</title>
        <authorList>
            <person name="Klenk H.-P."/>
        </authorList>
    </citation>
    <scope>NUCLEOTIDE SEQUENCE [LARGE SCALE GENOMIC DNA]</scope>
    <source>
        <strain evidence="9 10">DSM 10596</strain>
    </source>
</reference>
<dbReference type="HAMAP" id="MF_00378">
    <property type="entry name" value="Exonuc_7_L"/>
    <property type="match status" value="1"/>
</dbReference>
<keyword evidence="4 5" id="KW-0269">Exonuclease</keyword>
<dbReference type="GO" id="GO:0003676">
    <property type="term" value="F:nucleic acid binding"/>
    <property type="evidence" value="ECO:0007669"/>
    <property type="project" value="InterPro"/>
</dbReference>
<evidence type="ECO:0000256" key="5">
    <source>
        <dbReference type="HAMAP-Rule" id="MF_00378"/>
    </source>
</evidence>
<proteinExistence type="inferred from homology"/>
<evidence type="ECO:0000256" key="2">
    <source>
        <dbReference type="ARBA" id="ARBA00022722"/>
    </source>
</evidence>
<gene>
    <name evidence="5" type="primary">xseA</name>
    <name evidence="9" type="ORF">FB389_0822</name>
</gene>
<comment type="caution">
    <text evidence="9">The sequence shown here is derived from an EMBL/GenBank/DDBJ whole genome shotgun (WGS) entry which is preliminary data.</text>
</comment>
<feature type="domain" description="OB-fold nucleic acid binding" evidence="8">
    <location>
        <begin position="16"/>
        <end position="109"/>
    </location>
</feature>
<dbReference type="GO" id="GO:0006308">
    <property type="term" value="P:DNA catabolic process"/>
    <property type="evidence" value="ECO:0007669"/>
    <property type="project" value="UniProtKB-UniRule"/>
</dbReference>
<keyword evidence="3 5" id="KW-0378">Hydrolase</keyword>
<evidence type="ECO:0000256" key="1">
    <source>
        <dbReference type="ARBA" id="ARBA00022490"/>
    </source>
</evidence>
<dbReference type="PANTHER" id="PTHR30008">
    <property type="entry name" value="EXODEOXYRIBONUCLEASE 7 LARGE SUBUNIT"/>
    <property type="match status" value="1"/>
</dbReference>
<dbReference type="GO" id="GO:0009318">
    <property type="term" value="C:exodeoxyribonuclease VII complex"/>
    <property type="evidence" value="ECO:0007669"/>
    <property type="project" value="UniProtKB-UniRule"/>
</dbReference>
<dbReference type="EMBL" id="VFNV01000001">
    <property type="protein sequence ID" value="TQK76163.1"/>
    <property type="molecule type" value="Genomic_DNA"/>
</dbReference>
<evidence type="ECO:0000259" key="7">
    <source>
        <dbReference type="Pfam" id="PF02601"/>
    </source>
</evidence>